<feature type="domain" description="Peptidase S9 prolyl oligopeptidase catalytic" evidence="2">
    <location>
        <begin position="391"/>
        <end position="596"/>
    </location>
</feature>
<keyword evidence="4" id="KW-1185">Reference proteome</keyword>
<dbReference type="RefSeq" id="WP_212957629.1">
    <property type="nucleotide sequence ID" value="NZ_BORQ01000001.1"/>
</dbReference>
<keyword evidence="1" id="KW-0378">Hydrolase</keyword>
<evidence type="ECO:0000259" key="2">
    <source>
        <dbReference type="Pfam" id="PF00326"/>
    </source>
</evidence>
<evidence type="ECO:0000313" key="3">
    <source>
        <dbReference type="EMBL" id="GIO30160.1"/>
    </source>
</evidence>
<proteinExistence type="predicted"/>
<dbReference type="SUPFAM" id="SSF82171">
    <property type="entry name" value="DPP6 N-terminal domain-like"/>
    <property type="match status" value="1"/>
</dbReference>
<gene>
    <name evidence="3" type="ORF">J2TS6_13010</name>
</gene>
<evidence type="ECO:0000256" key="1">
    <source>
        <dbReference type="ARBA" id="ARBA00022801"/>
    </source>
</evidence>
<dbReference type="AlphaFoldDB" id="A0A920C8P9"/>
<dbReference type="Gene3D" id="3.40.50.1820">
    <property type="entry name" value="alpha/beta hydrolase"/>
    <property type="match status" value="1"/>
</dbReference>
<dbReference type="Pfam" id="PF00326">
    <property type="entry name" value="Peptidase_S9"/>
    <property type="match status" value="1"/>
</dbReference>
<dbReference type="Proteomes" id="UP000679779">
    <property type="component" value="Unassembled WGS sequence"/>
</dbReference>
<dbReference type="GO" id="GO:0006508">
    <property type="term" value="P:proteolysis"/>
    <property type="evidence" value="ECO:0007669"/>
    <property type="project" value="InterPro"/>
</dbReference>
<dbReference type="PANTHER" id="PTHR42776:SF27">
    <property type="entry name" value="DIPEPTIDYL PEPTIDASE FAMILY MEMBER 6"/>
    <property type="match status" value="1"/>
</dbReference>
<dbReference type="InterPro" id="IPR029058">
    <property type="entry name" value="AB_hydrolase_fold"/>
</dbReference>
<accession>A0A920C8P9</accession>
<dbReference type="InterPro" id="IPR001375">
    <property type="entry name" value="Peptidase_S9_cat"/>
</dbReference>
<dbReference type="PANTHER" id="PTHR42776">
    <property type="entry name" value="SERINE PEPTIDASE S9 FAMILY MEMBER"/>
    <property type="match status" value="1"/>
</dbReference>
<dbReference type="SUPFAM" id="SSF53474">
    <property type="entry name" value="alpha/beta-Hydrolases"/>
    <property type="match status" value="1"/>
</dbReference>
<reference evidence="3" key="1">
    <citation type="submission" date="2021-03" db="EMBL/GenBank/DDBJ databases">
        <title>Antimicrobial resistance genes in bacteria isolated from Japanese honey, and their potential for conferring macrolide and lincosamide resistance in the American foulbrood pathogen Paenibacillus larvae.</title>
        <authorList>
            <person name="Okamoto M."/>
            <person name="Kumagai M."/>
            <person name="Kanamori H."/>
            <person name="Takamatsu D."/>
        </authorList>
    </citation>
    <scope>NUCLEOTIDE SEQUENCE</scope>
    <source>
        <strain evidence="3">J2TS6</strain>
    </source>
</reference>
<protein>
    <submittedName>
        <fullName evidence="3">Peptidase S9</fullName>
    </submittedName>
</protein>
<organism evidence="3 4">
    <name type="scientific">Paenibacillus albilobatus</name>
    <dbReference type="NCBI Taxonomy" id="2716884"/>
    <lineage>
        <taxon>Bacteria</taxon>
        <taxon>Bacillati</taxon>
        <taxon>Bacillota</taxon>
        <taxon>Bacilli</taxon>
        <taxon>Bacillales</taxon>
        <taxon>Paenibacillaceae</taxon>
        <taxon>Paenibacillus</taxon>
    </lineage>
</organism>
<dbReference type="InterPro" id="IPR011042">
    <property type="entry name" value="6-blade_b-propeller_TolB-like"/>
</dbReference>
<sequence>MISFPKPDVEQFFQTYLIRSFGVSKDESRLVFSSTLNGKFNLWAMDLNRETSYPYPLTYNDQMCNFIKLDPQGRHLLTGFDRDGNENYQLHALRWNGGEPMPLFENVSPDDKHEFVHLSEDGKRLYYTTSKDNPNFLNSRVYDLETKQDWLILEGRDTVTEISAVSPDEKTFAYTKIYANTHYVSYVLLEGGKEICLTPSPEQPHMSANVQFLDNDNVVFATDFDSDFTYMAHYNIKEGTFKRLCEIDRESISALRLHKEAQTVYVVTEKGVEDRLYAYSLKSGELAPIPLPVDIVEQIAVAASGSLYMLGRGAVKPLNIYRYDGSGWTMLTKNVLTGLTEEDLVAPETVTYKSFDGMEIEALLFRAKAETANGCTVFWPHGGPQAAERKQFRAMFQYILAHGYNIFCPNFRGSTGYGSSFTKLVEQDWGEGPRKDCLAGMDWLFDQGISSPERLFVVGGSYGGYMTLLLAGRNPEYFKAAIDIFGVSNLFSFHGSVPDHWKPIMEQWLGDPERDRERFVKDSPITYLDQMVNPMLIIQGANDPRVVKAESDQIVEALRAKGRDVEYIVFDDEGHGITKKANEKIAYARMVEFLNRFQFAVSKP</sequence>
<dbReference type="GO" id="GO:0004252">
    <property type="term" value="F:serine-type endopeptidase activity"/>
    <property type="evidence" value="ECO:0007669"/>
    <property type="project" value="TreeGrafter"/>
</dbReference>
<comment type="caution">
    <text evidence="3">The sequence shown here is derived from an EMBL/GenBank/DDBJ whole genome shotgun (WGS) entry which is preliminary data.</text>
</comment>
<evidence type="ECO:0000313" key="4">
    <source>
        <dbReference type="Proteomes" id="UP000679779"/>
    </source>
</evidence>
<dbReference type="EMBL" id="BORQ01000001">
    <property type="protein sequence ID" value="GIO30160.1"/>
    <property type="molecule type" value="Genomic_DNA"/>
</dbReference>
<name>A0A920C8P9_9BACL</name>
<dbReference type="Gene3D" id="2.120.10.30">
    <property type="entry name" value="TolB, C-terminal domain"/>
    <property type="match status" value="1"/>
</dbReference>